<dbReference type="EMBL" id="OIVN01005412">
    <property type="protein sequence ID" value="SPD22327.1"/>
    <property type="molecule type" value="Genomic_DNA"/>
</dbReference>
<dbReference type="InterPro" id="IPR032675">
    <property type="entry name" value="LRR_dom_sf"/>
</dbReference>
<proteinExistence type="predicted"/>
<evidence type="ECO:0000259" key="4">
    <source>
        <dbReference type="Pfam" id="PF25019"/>
    </source>
</evidence>
<dbReference type="Gene3D" id="3.80.10.10">
    <property type="entry name" value="Ribonuclease Inhibitor"/>
    <property type="match status" value="1"/>
</dbReference>
<dbReference type="InterPro" id="IPR058922">
    <property type="entry name" value="WHD_DRP"/>
</dbReference>
<feature type="domain" description="Disease resistance protein winged helix" evidence="3">
    <location>
        <begin position="151"/>
        <end position="206"/>
    </location>
</feature>
<keyword evidence="1" id="KW-0677">Repeat</keyword>
<gene>
    <name evidence="5" type="ORF">FSB_LOCUS50209</name>
</gene>
<accession>A0A2N9I8M3</accession>
<protein>
    <recommendedName>
        <fullName evidence="6">NB-ARC domain-containing protein</fullName>
    </recommendedName>
</protein>
<evidence type="ECO:0000256" key="2">
    <source>
        <dbReference type="SAM" id="MobiDB-lite"/>
    </source>
</evidence>
<evidence type="ECO:0000313" key="5">
    <source>
        <dbReference type="EMBL" id="SPD22327.1"/>
    </source>
</evidence>
<name>A0A2N9I8M3_FAGSY</name>
<evidence type="ECO:0008006" key="6">
    <source>
        <dbReference type="Google" id="ProtNLM"/>
    </source>
</evidence>
<dbReference type="PANTHER" id="PTHR47186:SF24">
    <property type="entry name" value="DISEASE RESISTANCE RPP13-LIKE PROTEIN 1"/>
    <property type="match status" value="1"/>
</dbReference>
<dbReference type="PANTHER" id="PTHR47186">
    <property type="entry name" value="LEUCINE-RICH REPEAT-CONTAINING PROTEIN 57"/>
    <property type="match status" value="1"/>
</dbReference>
<dbReference type="Pfam" id="PF25019">
    <property type="entry name" value="LRR_R13L1-DRL21"/>
    <property type="match status" value="1"/>
</dbReference>
<dbReference type="AlphaFoldDB" id="A0A2N9I8M3"/>
<dbReference type="SUPFAM" id="SSF52058">
    <property type="entry name" value="L domain-like"/>
    <property type="match status" value="1"/>
</dbReference>
<reference evidence="5" key="1">
    <citation type="submission" date="2018-02" db="EMBL/GenBank/DDBJ databases">
        <authorList>
            <person name="Cohen D.B."/>
            <person name="Kent A.D."/>
        </authorList>
    </citation>
    <scope>NUCLEOTIDE SEQUENCE</scope>
</reference>
<dbReference type="Pfam" id="PF23559">
    <property type="entry name" value="WHD_DRP"/>
    <property type="match status" value="1"/>
</dbReference>
<organism evidence="5">
    <name type="scientific">Fagus sylvatica</name>
    <name type="common">Beechnut</name>
    <dbReference type="NCBI Taxonomy" id="28930"/>
    <lineage>
        <taxon>Eukaryota</taxon>
        <taxon>Viridiplantae</taxon>
        <taxon>Streptophyta</taxon>
        <taxon>Embryophyta</taxon>
        <taxon>Tracheophyta</taxon>
        <taxon>Spermatophyta</taxon>
        <taxon>Magnoliopsida</taxon>
        <taxon>eudicotyledons</taxon>
        <taxon>Gunneridae</taxon>
        <taxon>Pentapetalae</taxon>
        <taxon>rosids</taxon>
        <taxon>fabids</taxon>
        <taxon>Fagales</taxon>
        <taxon>Fagaceae</taxon>
        <taxon>Fagus</taxon>
    </lineage>
</organism>
<feature type="region of interest" description="Disordered" evidence="2">
    <location>
        <begin position="1"/>
        <end position="41"/>
    </location>
</feature>
<dbReference type="InterPro" id="IPR056789">
    <property type="entry name" value="LRR_R13L1-DRL21"/>
</dbReference>
<evidence type="ECO:0000256" key="1">
    <source>
        <dbReference type="ARBA" id="ARBA00022737"/>
    </source>
</evidence>
<evidence type="ECO:0000259" key="3">
    <source>
        <dbReference type="Pfam" id="PF23559"/>
    </source>
</evidence>
<feature type="region of interest" description="Disordered" evidence="2">
    <location>
        <begin position="94"/>
        <end position="125"/>
    </location>
</feature>
<sequence>MSSVSSSTVPEKADEVSEISTSWQKPASSAPAPTAKEEKKEDELVEMAIAKVRALVRDHIKLSSRQTRLQMIWVRTFLRLADLYNPFTPSTTEFYSPDRDRPLKKRRLSTDQQSKPHEACPNSPPRIISLPKEEDIMIVETALRCFLYCSLFPVSYEFEEDTLIQLWMAEGFIEEISTNTTNERLEDTGSFHFHSLVSHGFIVPLGSDLNGTFKYKLSDHKRSYLQSAFSSGKYLVVEDNAAGFELSDKSGLFHLSLQGKFIDLMSFVAVKICKNLRTLLIIPRYGSSIKQVPRDLFLRLNLLRTLKLSQTRISELPSSIANVKSLRYIDVSETPITKLPESIDCLYNLQTLKLRGCTCFIALPKGMKNLTNLRHLELDIVGQLTSMSPGMGNLFNLQTLSAFLVDRRDGYHIGELKNLNNLRGDFCISRLERVPNSEEAMEAALMNKKYLNKLELRWSDLRVKEAEEEQGILECLRPHSSLKELHILFYGGSKLPSWIGHPSFADLVAITLYKFKNCQFLPSLGELPSVRFLYIAEMNEVREVNYCFCRNRGDQRHHAFPKLETLKFDVMLKLEEWRGVHNGDFPSLLKLTMDYCPKLSALPSLSCLNSLKHLEIKHCPMLLSLPNEGLPSSLEYLLVKDCPELKEQCSKGKGQDWCKIAHVPRIWVDNQEISASQ</sequence>
<feature type="domain" description="R13L1/DRL21-like LRR repeat region" evidence="4">
    <location>
        <begin position="413"/>
        <end position="538"/>
    </location>
</feature>